<evidence type="ECO:0000313" key="2">
    <source>
        <dbReference type="EMBL" id="VFS72122.1"/>
    </source>
</evidence>
<sequence>MLTTDGITFSSIGARLGIGCAADAEEEAVSAALADNGDRARLKLRASALIANVVFFMCFNLNFRLRKVTMFVTNQIHFMALSSLQLHMGKVKIY</sequence>
<evidence type="ECO:0000313" key="3">
    <source>
        <dbReference type="Proteomes" id="UP000401081"/>
    </source>
</evidence>
<dbReference type="EMBL" id="CAADJD010000021">
    <property type="protein sequence ID" value="VFS72122.1"/>
    <property type="molecule type" value="Genomic_DNA"/>
</dbReference>
<protein>
    <submittedName>
        <fullName evidence="2">Uncharacterized protein</fullName>
    </submittedName>
</protein>
<keyword evidence="1" id="KW-0812">Transmembrane</keyword>
<reference evidence="2 3" key="1">
    <citation type="submission" date="2019-03" db="EMBL/GenBank/DDBJ databases">
        <authorList>
            <consortium name="Pathogen Informatics"/>
        </authorList>
    </citation>
    <scope>NUCLEOTIDE SEQUENCE [LARGE SCALE GENOMIC DNA]</scope>
    <source>
        <strain evidence="2 3">NCTC12993</strain>
    </source>
</reference>
<accession>A0A485BJ70</accession>
<dbReference type="Proteomes" id="UP000401081">
    <property type="component" value="Unassembled WGS sequence"/>
</dbReference>
<gene>
    <name evidence="2" type="ORF">NCTC12993_04821</name>
</gene>
<proteinExistence type="predicted"/>
<keyword evidence="3" id="KW-1185">Reference proteome</keyword>
<keyword evidence="1" id="KW-0472">Membrane</keyword>
<keyword evidence="1" id="KW-1133">Transmembrane helix</keyword>
<organism evidence="2 3">
    <name type="scientific">Kluyvera cryocrescens</name>
    <name type="common">Kluyvera citrophila</name>
    <dbReference type="NCBI Taxonomy" id="580"/>
    <lineage>
        <taxon>Bacteria</taxon>
        <taxon>Pseudomonadati</taxon>
        <taxon>Pseudomonadota</taxon>
        <taxon>Gammaproteobacteria</taxon>
        <taxon>Enterobacterales</taxon>
        <taxon>Enterobacteriaceae</taxon>
        <taxon>Kluyvera</taxon>
    </lineage>
</organism>
<name>A0A485BJ70_KLUCR</name>
<evidence type="ECO:0000256" key="1">
    <source>
        <dbReference type="SAM" id="Phobius"/>
    </source>
</evidence>
<feature type="transmembrane region" description="Helical" evidence="1">
    <location>
        <begin position="44"/>
        <end position="63"/>
    </location>
</feature>
<dbReference type="AlphaFoldDB" id="A0A485BJ70"/>